<dbReference type="Gene3D" id="1.10.10.10">
    <property type="entry name" value="Winged helix-like DNA-binding domain superfamily/Winged helix DNA-binding domain"/>
    <property type="match status" value="1"/>
</dbReference>
<evidence type="ECO:0000259" key="6">
    <source>
        <dbReference type="PROSITE" id="PS50949"/>
    </source>
</evidence>
<dbReference type="GO" id="GO:0008483">
    <property type="term" value="F:transaminase activity"/>
    <property type="evidence" value="ECO:0007669"/>
    <property type="project" value="UniProtKB-KW"/>
</dbReference>
<keyword evidence="2" id="KW-0663">Pyridoxal phosphate</keyword>
<evidence type="ECO:0000256" key="2">
    <source>
        <dbReference type="ARBA" id="ARBA00022898"/>
    </source>
</evidence>
<comment type="similarity">
    <text evidence="1">In the C-terminal section; belongs to the class-I pyridoxal-phosphate-dependent aminotransferase family.</text>
</comment>
<dbReference type="PANTHER" id="PTHR46577">
    <property type="entry name" value="HTH-TYPE TRANSCRIPTIONAL REGULATORY PROTEIN GABR"/>
    <property type="match status" value="1"/>
</dbReference>
<evidence type="ECO:0000313" key="7">
    <source>
        <dbReference type="EMBL" id="ROV57805.1"/>
    </source>
</evidence>
<dbReference type="CDD" id="cd00609">
    <property type="entry name" value="AAT_like"/>
    <property type="match status" value="1"/>
</dbReference>
<dbReference type="Gene3D" id="3.40.640.10">
    <property type="entry name" value="Type I PLP-dependent aspartate aminotransferase-like (Major domain)"/>
    <property type="match status" value="1"/>
</dbReference>
<dbReference type="GO" id="GO:0003700">
    <property type="term" value="F:DNA-binding transcription factor activity"/>
    <property type="evidence" value="ECO:0007669"/>
    <property type="project" value="InterPro"/>
</dbReference>
<dbReference type="InterPro" id="IPR015424">
    <property type="entry name" value="PyrdxlP-dep_Trfase"/>
</dbReference>
<dbReference type="Pfam" id="PF00155">
    <property type="entry name" value="Aminotran_1_2"/>
    <property type="match status" value="1"/>
</dbReference>
<evidence type="ECO:0000256" key="4">
    <source>
        <dbReference type="ARBA" id="ARBA00023125"/>
    </source>
</evidence>
<evidence type="ECO:0000313" key="8">
    <source>
        <dbReference type="Proteomes" id="UP000278792"/>
    </source>
</evidence>
<dbReference type="InterPro" id="IPR015421">
    <property type="entry name" value="PyrdxlP-dep_Trfase_major"/>
</dbReference>
<keyword evidence="7" id="KW-0808">Transferase</keyword>
<dbReference type="InterPro" id="IPR000524">
    <property type="entry name" value="Tscrpt_reg_HTH_GntR"/>
</dbReference>
<dbReference type="InterPro" id="IPR004839">
    <property type="entry name" value="Aminotransferase_I/II_large"/>
</dbReference>
<dbReference type="CDD" id="cd07377">
    <property type="entry name" value="WHTH_GntR"/>
    <property type="match status" value="1"/>
</dbReference>
<dbReference type="GO" id="GO:0003677">
    <property type="term" value="F:DNA binding"/>
    <property type="evidence" value="ECO:0007669"/>
    <property type="project" value="UniProtKB-KW"/>
</dbReference>
<feature type="domain" description="HTH gntR-type" evidence="6">
    <location>
        <begin position="1"/>
        <end position="69"/>
    </location>
</feature>
<dbReference type="PANTHER" id="PTHR46577:SF2">
    <property type="entry name" value="TRANSCRIPTIONAL REGULATORY PROTEIN"/>
    <property type="match status" value="1"/>
</dbReference>
<evidence type="ECO:0000256" key="1">
    <source>
        <dbReference type="ARBA" id="ARBA00005384"/>
    </source>
</evidence>
<dbReference type="EMBL" id="RKIK01000113">
    <property type="protein sequence ID" value="ROV57805.1"/>
    <property type="molecule type" value="Genomic_DNA"/>
</dbReference>
<gene>
    <name evidence="7" type="ORF">EGH82_21370</name>
</gene>
<keyword evidence="3" id="KW-0805">Transcription regulation</keyword>
<protein>
    <submittedName>
        <fullName evidence="7">PLP-dependent aminotransferase family protein</fullName>
    </submittedName>
</protein>
<dbReference type="InterPro" id="IPR036388">
    <property type="entry name" value="WH-like_DNA-bd_sf"/>
</dbReference>
<dbReference type="RefSeq" id="WP_123783604.1">
    <property type="nucleotide sequence ID" value="NZ_RKIK01000113.1"/>
</dbReference>
<dbReference type="AlphaFoldDB" id="A0A3N3DTL4"/>
<dbReference type="PROSITE" id="PS50949">
    <property type="entry name" value="HTH_GNTR"/>
    <property type="match status" value="1"/>
</dbReference>
<accession>A0A3N3DTL4</accession>
<reference evidence="7 8" key="1">
    <citation type="submission" date="2018-11" db="EMBL/GenBank/DDBJ databases">
        <title>Vibrio ponticus strain CAIM 1751 pathogenic for the snapper Lutjanus guttatus.</title>
        <authorList>
            <person name="Soto-Rodriguez S."/>
            <person name="Lozano-Olvera R."/>
            <person name="Gomez-Gil B."/>
        </authorList>
    </citation>
    <scope>NUCLEOTIDE SEQUENCE [LARGE SCALE GENOMIC DNA]</scope>
    <source>
        <strain evidence="7 8">CAIM 1751</strain>
    </source>
</reference>
<dbReference type="GO" id="GO:0030170">
    <property type="term" value="F:pyridoxal phosphate binding"/>
    <property type="evidence" value="ECO:0007669"/>
    <property type="project" value="InterPro"/>
</dbReference>
<dbReference type="InterPro" id="IPR036390">
    <property type="entry name" value="WH_DNA-bd_sf"/>
</dbReference>
<name>A0A3N3DTL4_9VIBR</name>
<dbReference type="Pfam" id="PF00392">
    <property type="entry name" value="GntR"/>
    <property type="match status" value="1"/>
</dbReference>
<keyword evidence="7" id="KW-0032">Aminotransferase</keyword>
<sequence>MSKYRELADNVIATIKQGKIAAGVKLPSLRQFAQQHNVSLSTAISCYQELDSQGWIHARPKSGYFVSTLSNPRATPKWAKFQSQVSTATLHPPSRNPFNGPLGVASTSIHPADAQELQRSFKRASLRMGNRLNLYPSINGEAPLRNSLANHFRKLGILFNPDDMVITSGCLSAIKAAIECCSVEGDAVAISSPCFNGIIQLLGYMKRKVIEIPSTDQGIDLVQLEQHLKDKTIATGVFCTSFTNPHGITMSSEQKQQLAWLANHYQTPIIEDDVYIELGYLEQPIPAQQYDRQGYILWCGSFSKSLSPSYRVGWCLPGRYQTEFLNHFSVGSYGVPTPMQLALSDFIESGHYAKHVKKKRSELLKIRHDYMEYLAQHLPSNATISDPQGGLVLWLQIPQLNTHLLEKEAHQMQLDCRVGYLFSTLNLYDDCIRINIGHELEGQAKDDLQRLVELIHRHC</sequence>
<proteinExistence type="inferred from homology"/>
<organism evidence="7 8">
    <name type="scientific">Vibrio ponticus</name>
    <dbReference type="NCBI Taxonomy" id="265668"/>
    <lineage>
        <taxon>Bacteria</taxon>
        <taxon>Pseudomonadati</taxon>
        <taxon>Pseudomonadota</taxon>
        <taxon>Gammaproteobacteria</taxon>
        <taxon>Vibrionales</taxon>
        <taxon>Vibrionaceae</taxon>
        <taxon>Vibrio</taxon>
    </lineage>
</organism>
<dbReference type="SMART" id="SM00345">
    <property type="entry name" value="HTH_GNTR"/>
    <property type="match status" value="1"/>
</dbReference>
<keyword evidence="5" id="KW-0804">Transcription</keyword>
<evidence type="ECO:0000256" key="3">
    <source>
        <dbReference type="ARBA" id="ARBA00023015"/>
    </source>
</evidence>
<evidence type="ECO:0000256" key="5">
    <source>
        <dbReference type="ARBA" id="ARBA00023163"/>
    </source>
</evidence>
<comment type="caution">
    <text evidence="7">The sequence shown here is derived from an EMBL/GenBank/DDBJ whole genome shotgun (WGS) entry which is preliminary data.</text>
</comment>
<dbReference type="SUPFAM" id="SSF46785">
    <property type="entry name" value="Winged helix' DNA-binding domain"/>
    <property type="match status" value="1"/>
</dbReference>
<dbReference type="SUPFAM" id="SSF53383">
    <property type="entry name" value="PLP-dependent transferases"/>
    <property type="match status" value="1"/>
</dbReference>
<dbReference type="Proteomes" id="UP000278792">
    <property type="component" value="Unassembled WGS sequence"/>
</dbReference>
<keyword evidence="4" id="KW-0238">DNA-binding</keyword>
<dbReference type="InterPro" id="IPR051446">
    <property type="entry name" value="HTH_trans_reg/aminotransferase"/>
</dbReference>